<sequence length="133" mass="13889">MYVALVHKDPQSDFSVSFPDLPGCVSAGETVEAALEEARTALALHLEGMKQDGETVPAPRAIGALLADPEFLEDRRDAVLTPLIAPAITSGRTTRINLSIDTGQLALIDQAATRAGMSRSAFMVSAAVGRAGV</sequence>
<reference evidence="2" key="2">
    <citation type="submission" date="2023-01" db="EMBL/GenBank/DDBJ databases">
        <authorList>
            <person name="Sun Q."/>
            <person name="Evtushenko L."/>
        </authorList>
    </citation>
    <scope>NUCLEOTIDE SEQUENCE</scope>
    <source>
        <strain evidence="2">VKM B-1513</strain>
    </source>
</reference>
<dbReference type="AlphaFoldDB" id="A0A9W6IJQ9"/>
<gene>
    <name evidence="2" type="ORF">GCM10017621_03650</name>
</gene>
<keyword evidence="3" id="KW-1185">Reference proteome</keyword>
<dbReference type="RefSeq" id="WP_271185255.1">
    <property type="nucleotide sequence ID" value="NZ_BSFE01000001.1"/>
</dbReference>
<dbReference type="InterPro" id="IPR035069">
    <property type="entry name" value="TTHA1013/TTHA0281-like"/>
</dbReference>
<name>A0A9W6IJQ9_9PROT</name>
<dbReference type="Gene3D" id="3.30.160.250">
    <property type="match status" value="1"/>
</dbReference>
<comment type="caution">
    <text evidence="2">The sequence shown here is derived from an EMBL/GenBank/DDBJ whole genome shotgun (WGS) entry which is preliminary data.</text>
</comment>
<proteinExistence type="predicted"/>
<dbReference type="InterPro" id="IPR051404">
    <property type="entry name" value="TA_system_antitoxin"/>
</dbReference>
<feature type="domain" description="HicB-like antitoxin of toxin-antitoxin system" evidence="1">
    <location>
        <begin position="2"/>
        <end position="127"/>
    </location>
</feature>
<dbReference type="InterPro" id="IPR031807">
    <property type="entry name" value="HicB-like"/>
</dbReference>
<dbReference type="PANTHER" id="PTHR34504:SF2">
    <property type="entry name" value="UPF0150 PROTEIN SSL0259"/>
    <property type="match status" value="1"/>
</dbReference>
<evidence type="ECO:0000313" key="3">
    <source>
        <dbReference type="Proteomes" id="UP001143486"/>
    </source>
</evidence>
<dbReference type="SUPFAM" id="SSF143100">
    <property type="entry name" value="TTHA1013/TTHA0281-like"/>
    <property type="match status" value="1"/>
</dbReference>
<dbReference type="SUPFAM" id="SSF47598">
    <property type="entry name" value="Ribbon-helix-helix"/>
    <property type="match status" value="1"/>
</dbReference>
<evidence type="ECO:0000259" key="1">
    <source>
        <dbReference type="Pfam" id="PF15919"/>
    </source>
</evidence>
<dbReference type="Pfam" id="PF15919">
    <property type="entry name" value="HicB_lk_antitox"/>
    <property type="match status" value="1"/>
</dbReference>
<protein>
    <submittedName>
        <fullName evidence="2">HicB family protein</fullName>
    </submittedName>
</protein>
<dbReference type="PANTHER" id="PTHR34504">
    <property type="entry name" value="ANTITOXIN HICB"/>
    <property type="match status" value="1"/>
</dbReference>
<organism evidence="2 3">
    <name type="scientific">Maricaulis virginensis</name>
    <dbReference type="NCBI Taxonomy" id="144022"/>
    <lineage>
        <taxon>Bacteria</taxon>
        <taxon>Pseudomonadati</taxon>
        <taxon>Pseudomonadota</taxon>
        <taxon>Alphaproteobacteria</taxon>
        <taxon>Maricaulales</taxon>
        <taxon>Maricaulaceae</taxon>
        <taxon>Maricaulis</taxon>
    </lineage>
</organism>
<dbReference type="Gene3D" id="1.20.5.780">
    <property type="entry name" value="Single helix bin"/>
    <property type="match status" value="1"/>
</dbReference>
<dbReference type="EMBL" id="BSFE01000001">
    <property type="protein sequence ID" value="GLK50857.1"/>
    <property type="molecule type" value="Genomic_DNA"/>
</dbReference>
<dbReference type="InterPro" id="IPR010985">
    <property type="entry name" value="Ribbon_hlx_hlx"/>
</dbReference>
<dbReference type="GO" id="GO:0006355">
    <property type="term" value="P:regulation of DNA-templated transcription"/>
    <property type="evidence" value="ECO:0007669"/>
    <property type="project" value="InterPro"/>
</dbReference>
<reference evidence="2" key="1">
    <citation type="journal article" date="2014" name="Int. J. Syst. Evol. Microbiol.">
        <title>Complete genome sequence of Corynebacterium casei LMG S-19264T (=DSM 44701T), isolated from a smear-ripened cheese.</title>
        <authorList>
            <consortium name="US DOE Joint Genome Institute (JGI-PGF)"/>
            <person name="Walter F."/>
            <person name="Albersmeier A."/>
            <person name="Kalinowski J."/>
            <person name="Ruckert C."/>
        </authorList>
    </citation>
    <scope>NUCLEOTIDE SEQUENCE</scope>
    <source>
        <strain evidence="2">VKM B-1513</strain>
    </source>
</reference>
<dbReference type="Proteomes" id="UP001143486">
    <property type="component" value="Unassembled WGS sequence"/>
</dbReference>
<accession>A0A9W6IJQ9</accession>
<evidence type="ECO:0000313" key="2">
    <source>
        <dbReference type="EMBL" id="GLK50857.1"/>
    </source>
</evidence>